<dbReference type="PANTHER" id="PTHR16311">
    <property type="entry name" value="THROMBOSPONDIN TYPE I DOMAIN-CONTAINING 1"/>
    <property type="match status" value="1"/>
</dbReference>
<organism evidence="4 5">
    <name type="scientific">Anopheles albimanus</name>
    <name type="common">New world malaria mosquito</name>
    <dbReference type="NCBI Taxonomy" id="7167"/>
    <lineage>
        <taxon>Eukaryota</taxon>
        <taxon>Metazoa</taxon>
        <taxon>Ecdysozoa</taxon>
        <taxon>Arthropoda</taxon>
        <taxon>Hexapoda</taxon>
        <taxon>Insecta</taxon>
        <taxon>Pterygota</taxon>
        <taxon>Neoptera</taxon>
        <taxon>Endopterygota</taxon>
        <taxon>Diptera</taxon>
        <taxon>Nematocera</taxon>
        <taxon>Culicoidea</taxon>
        <taxon>Culicidae</taxon>
        <taxon>Anophelinae</taxon>
        <taxon>Anopheles</taxon>
    </lineage>
</organism>
<dbReference type="GO" id="GO:0071944">
    <property type="term" value="C:cell periphery"/>
    <property type="evidence" value="ECO:0007669"/>
    <property type="project" value="TreeGrafter"/>
</dbReference>
<feature type="compositionally biased region" description="Acidic residues" evidence="2">
    <location>
        <begin position="1581"/>
        <end position="1591"/>
    </location>
</feature>
<keyword evidence="1" id="KW-0175">Coiled coil</keyword>
<evidence type="ECO:0000256" key="1">
    <source>
        <dbReference type="SAM" id="Coils"/>
    </source>
</evidence>
<feature type="transmembrane region" description="Helical" evidence="3">
    <location>
        <begin position="1228"/>
        <end position="1253"/>
    </location>
</feature>
<dbReference type="STRING" id="7167.A0A182FRP5"/>
<dbReference type="VEuPathDB" id="VectorBase:AALB009221"/>
<dbReference type="Gene3D" id="2.20.100.10">
    <property type="entry name" value="Thrombospondin type-1 (TSP1) repeat"/>
    <property type="match status" value="1"/>
</dbReference>
<dbReference type="InterPro" id="IPR038877">
    <property type="entry name" value="THSD1"/>
</dbReference>
<dbReference type="VEuPathDB" id="VectorBase:AALB20_032754"/>
<feature type="coiled-coil region" evidence="1">
    <location>
        <begin position="487"/>
        <end position="627"/>
    </location>
</feature>
<protein>
    <recommendedName>
        <fullName evidence="6">CUB domain-containing protein</fullName>
    </recommendedName>
</protein>
<evidence type="ECO:0000256" key="2">
    <source>
        <dbReference type="SAM" id="MobiDB-lite"/>
    </source>
</evidence>
<dbReference type="PANTHER" id="PTHR16311:SF3">
    <property type="entry name" value="THROMBOSPONDIN TYPE-1 DOMAIN-CONTAINING PROTEIN 1"/>
    <property type="match status" value="1"/>
</dbReference>
<feature type="compositionally biased region" description="Polar residues" evidence="2">
    <location>
        <begin position="908"/>
        <end position="917"/>
    </location>
</feature>
<keyword evidence="3" id="KW-0472">Membrane</keyword>
<dbReference type="SUPFAM" id="SSF49854">
    <property type="entry name" value="Spermadhesin, CUB domain"/>
    <property type="match status" value="1"/>
</dbReference>
<dbReference type="SMART" id="SM00209">
    <property type="entry name" value="TSP1"/>
    <property type="match status" value="1"/>
</dbReference>
<evidence type="ECO:0000256" key="3">
    <source>
        <dbReference type="SAM" id="Phobius"/>
    </source>
</evidence>
<feature type="compositionally biased region" description="Acidic residues" evidence="2">
    <location>
        <begin position="987"/>
        <end position="1014"/>
    </location>
</feature>
<keyword evidence="3" id="KW-1133">Transmembrane helix</keyword>
<feature type="compositionally biased region" description="Polar residues" evidence="2">
    <location>
        <begin position="1663"/>
        <end position="1680"/>
    </location>
</feature>
<keyword evidence="5" id="KW-1185">Reference proteome</keyword>
<dbReference type="InterPro" id="IPR036383">
    <property type="entry name" value="TSP1_rpt_sf"/>
</dbReference>
<evidence type="ECO:0000313" key="5">
    <source>
        <dbReference type="Proteomes" id="UP000069272"/>
    </source>
</evidence>
<dbReference type="SUPFAM" id="SSF82895">
    <property type="entry name" value="TSP-1 type 1 repeat"/>
    <property type="match status" value="1"/>
</dbReference>
<dbReference type="InterPro" id="IPR035914">
    <property type="entry name" value="Sperma_CUB_dom_sf"/>
</dbReference>
<feature type="compositionally biased region" description="Basic and acidic residues" evidence="2">
    <location>
        <begin position="1023"/>
        <end position="1032"/>
    </location>
</feature>
<feature type="region of interest" description="Disordered" evidence="2">
    <location>
        <begin position="957"/>
        <end position="1041"/>
    </location>
</feature>
<dbReference type="InterPro" id="IPR000884">
    <property type="entry name" value="TSP1_rpt"/>
</dbReference>
<feature type="region of interest" description="Disordered" evidence="2">
    <location>
        <begin position="1663"/>
        <end position="1786"/>
    </location>
</feature>
<dbReference type="Proteomes" id="UP000069272">
    <property type="component" value="Chromosome 2R"/>
</dbReference>
<keyword evidence="3" id="KW-0812">Transmembrane</keyword>
<reference evidence="4" key="2">
    <citation type="submission" date="2022-08" db="UniProtKB">
        <authorList>
            <consortium name="EnsemblMetazoa"/>
        </authorList>
    </citation>
    <scope>IDENTIFICATION</scope>
    <source>
        <strain evidence="4">STECLA/ALBI9_A</strain>
    </source>
</reference>
<feature type="compositionally biased region" description="Polar residues" evidence="2">
    <location>
        <begin position="1424"/>
        <end position="1433"/>
    </location>
</feature>
<dbReference type="EnsemblMetazoa" id="AALB009221-RA">
    <property type="protein sequence ID" value="AALB009221-PA"/>
    <property type="gene ID" value="AALB009221"/>
</dbReference>
<reference evidence="4 5" key="1">
    <citation type="journal article" date="2017" name="G3 (Bethesda)">
        <title>The Physical Genome Mapping of Anopheles albimanus Corrected Scaffold Misassemblies and Identified Interarm Rearrangements in Genus Anopheles.</title>
        <authorList>
            <person name="Artemov G.N."/>
            <person name="Peery A.N."/>
            <person name="Jiang X."/>
            <person name="Tu Z."/>
            <person name="Stegniy V.N."/>
            <person name="Sharakhova M.V."/>
            <person name="Sharakhov I.V."/>
        </authorList>
    </citation>
    <scope>NUCLEOTIDE SEQUENCE [LARGE SCALE GENOMIC DNA]</scope>
    <source>
        <strain evidence="4 5">ALBI9_A</strain>
    </source>
</reference>
<dbReference type="Pfam" id="PF00090">
    <property type="entry name" value="TSP_1"/>
    <property type="match status" value="1"/>
</dbReference>
<evidence type="ECO:0008006" key="6">
    <source>
        <dbReference type="Google" id="ProtNLM"/>
    </source>
</evidence>
<feature type="region of interest" description="Disordered" evidence="2">
    <location>
        <begin position="1360"/>
        <end position="1461"/>
    </location>
</feature>
<dbReference type="PROSITE" id="PS50092">
    <property type="entry name" value="TSP1"/>
    <property type="match status" value="1"/>
</dbReference>
<feature type="compositionally biased region" description="Basic and acidic residues" evidence="2">
    <location>
        <begin position="1394"/>
        <end position="1415"/>
    </location>
</feature>
<feature type="compositionally biased region" description="Basic and acidic residues" evidence="2">
    <location>
        <begin position="1360"/>
        <end position="1374"/>
    </location>
</feature>
<feature type="compositionally biased region" description="Basic and acidic residues" evidence="2">
    <location>
        <begin position="967"/>
        <end position="986"/>
    </location>
</feature>
<name>A0A182FRP5_ANOAL</name>
<feature type="region of interest" description="Disordered" evidence="2">
    <location>
        <begin position="1578"/>
        <end position="1612"/>
    </location>
</feature>
<sequence>MRLPPTIPLLLMRCQMKRTDWPDHIAPTYSYQLLNGVRLLFPAMFVGGHGLRKGSLVLPSSYTAFGDDMDIQLHSGPAESATVGRLKLQISRHLADGTVSTTSLDIRLDVNRNVTQIKVPCHHFLHGGHYELAVLEDGSQSSTPPVIDERLRQTLNVSWPTVRLAITPNRTETYPEDQHQIRGLLEFDGVHCQLPMNGVELLDLPELWLELYYCGKSADSCRDGNGSAHSKAQVLYTEQVRGLRPTREIQFQCNLFGLAGFYALRLKPRDGLIDPSLAPLLEPRAILQADWSKKYVFTVHTRSIFPCDPHGLGIRVLFQYPECILNQADRVRVYGKLRADVMALVPPTSLHYMAEQRVTKGQHLLSFDCDLFFEKFIEYCFVYVSQAISGAVADIRMDCVPTLPVSASDSGGWGPWSNWTHCSTTCRGGIRNRYRFCDSPPPRYGAKFCEPNRSSVCSKMPKEKKPKKPKKAVPEIQPVDGLSAVDRQFYEITINDLNQKLARLRTHNVKIEERNEDLESRLKQIEEDRADVTAYLNRMMTEKLAVIVELEDKLSELSKVRDQENEECRKQISTLDAKYKAMHEQLTSEIKLLTGKLNSMEEFRLQRDELMAKFDAQDSELKEQNKRHQSTLYEMERKGILDKDRLRKDVENKLLQLSTEFTKSSEIRVAAHTQRLVRENIALNNEMDRMIYTQERLQKQYTEIRKQNTELRNQADIDVAEKQRLMQTCQERLDTIKKLTDQFETILQKNAELTAYQLRATELENENRTTRKDFNHLRQKVRVLEQYIHYINTDRQTLRSESEHHRKEFERISDVLKTVRFTVRSAFKGDEEDSDLPYQEIKRKRLIADLLNTLNELEMQPKVDHSVETIVASLTELYDQGDLGVIPRESMDTILRKTQGYDEANDSPIISSSTNASPAVVEDAEKSSNITLADDADSQADAAIIDVVSGSRLVFRDSNDSLDDEDPARNQEETSDKDEEIVHESGDENYPDGDGDEEEEEEDEDDGEFGDDEASLQQQQQQHQDRDSREEGPSVQTERCGLESSADSWECMFSPAIGNLNLPLEIEDVNTEIGPGCRCGCVIHLGIVKPKRLLGSSSHSCPDRSIWLIKGDDGCRVRFTVDFHKFPCDGQWLKIRDGDSVADELLLQYGMDQSEPSSPGDGVAQASGNMLLVEFFSRKTENYDEACNAGFLGQAEQIKIAPSSVIVGNTTTIASKVIMPIVHRLQGYAQFTIAHVAALIFICFIVIVSFLLVMQYIFRYRKYELATSRMEAADSPAHTLLGSNQSLAPGVPMHPRSRAVSTTTLISEIVSYVKLRPRAITTIKHERFRESVEYALESSVHSRSDAVPSDGSTEVIMELKIRRTSSEEPTHVAGEDEEEDGKKKHAVLPATLNDLDHPEPKKELGKGSEPAKDLPTDTDDERSTTVSSAYSSLNREKTPLVMRRASHHHHPLQQREGDTMRSEQMLVKSATCLMTTSTSTATLTNVSPSDVECCSPADPGVLSPAVARRTISNRTRNAKESKEKRNLQKLLAGSDYSLGAPSEQDMELDYYDYNVINAGAAPGSYLGMDPAFLVWIPPLDGGEEEEDDGPMDENGTLPARQRRATSSGEQDDAELAEIAERDLGGLDGAQRSASVTPSAELIRQLAEQKRNDYIIVSNSISKSDVCSESDGQSTGPGDSRQTTERRRRKLHDLIVVRRGSTSIGTNGRDGFESGSGSGSGTRKSSSDESTEEREKETSFTKSPVDNKQISDFYEMADIAFADDEADEEEEEEEQEDEDGAGKRATIKYRQVAVTEALPGHEDSNLVQ</sequence>
<proteinExistence type="predicted"/>
<feature type="compositionally biased region" description="Acidic residues" evidence="2">
    <location>
        <begin position="1760"/>
        <end position="1778"/>
    </location>
</feature>
<feature type="region of interest" description="Disordered" evidence="2">
    <location>
        <begin position="903"/>
        <end position="922"/>
    </location>
</feature>
<accession>A0A182FRP5</accession>
<evidence type="ECO:0000313" key="4">
    <source>
        <dbReference type="EnsemblMetazoa" id="AALB009221-PA"/>
    </source>
</evidence>
<feature type="coiled-coil region" evidence="1">
    <location>
        <begin position="746"/>
        <end position="780"/>
    </location>
</feature>
<feature type="compositionally biased region" description="Polar residues" evidence="2">
    <location>
        <begin position="1739"/>
        <end position="1749"/>
    </location>
</feature>